<proteinExistence type="predicted"/>
<dbReference type="EMBL" id="OMOH01000008">
    <property type="protein sequence ID" value="SPF69084.1"/>
    <property type="molecule type" value="Genomic_DNA"/>
</dbReference>
<dbReference type="AlphaFoldDB" id="A0A375I4K0"/>
<gene>
    <name evidence="1" type="ORF">PROPJV5_2050</name>
</gene>
<name>A0A375I4K0_9ACTN</name>
<dbReference type="InterPro" id="IPR015946">
    <property type="entry name" value="KH_dom-like_a/b"/>
</dbReference>
<dbReference type="OrthoDB" id="4864805at2"/>
<dbReference type="Proteomes" id="UP000265962">
    <property type="component" value="Unassembled WGS sequence"/>
</dbReference>
<accession>A0A375I4K0</accession>
<evidence type="ECO:0000313" key="2">
    <source>
        <dbReference type="Proteomes" id="UP000265962"/>
    </source>
</evidence>
<evidence type="ECO:0000313" key="1">
    <source>
        <dbReference type="EMBL" id="SPF69084.1"/>
    </source>
</evidence>
<reference evidence="2" key="1">
    <citation type="submission" date="2018-02" db="EMBL/GenBank/DDBJ databases">
        <authorList>
            <person name="Hornung B."/>
        </authorList>
    </citation>
    <scope>NUCLEOTIDE SEQUENCE [LARGE SCALE GENOMIC DNA]</scope>
</reference>
<protein>
    <submittedName>
        <fullName evidence="1">OsmC-like protein</fullName>
    </submittedName>
</protein>
<organism evidence="1 2">
    <name type="scientific">Propionibacterium ruminifibrarum</name>
    <dbReference type="NCBI Taxonomy" id="1962131"/>
    <lineage>
        <taxon>Bacteria</taxon>
        <taxon>Bacillati</taxon>
        <taxon>Actinomycetota</taxon>
        <taxon>Actinomycetes</taxon>
        <taxon>Propionibacteriales</taxon>
        <taxon>Propionibacteriaceae</taxon>
        <taxon>Propionibacterium</taxon>
    </lineage>
</organism>
<dbReference type="SUPFAM" id="SSF82784">
    <property type="entry name" value="OsmC-like"/>
    <property type="match status" value="1"/>
</dbReference>
<dbReference type="Pfam" id="PF02566">
    <property type="entry name" value="OsmC"/>
    <property type="match status" value="1"/>
</dbReference>
<dbReference type="InterPro" id="IPR036102">
    <property type="entry name" value="OsmC/Ohrsf"/>
</dbReference>
<sequence length="151" mass="15917">MGSRRHASVHLRRTGPYRYVATNEAGASIELGRGEGLFNPVELLMAAAGACSAIDVDAGVSPVSEPTDFRVRVAGEWGPDEAGASALDHLAMDFHLEFCADESGDRAADLVAELVRSSHDRDCTVGRTVEHPTRVDALVDGTVVASSRAGK</sequence>
<keyword evidence="2" id="KW-1185">Reference proteome</keyword>
<dbReference type="InterPro" id="IPR003718">
    <property type="entry name" value="OsmC/Ohr_fam"/>
</dbReference>
<dbReference type="Gene3D" id="3.30.300.20">
    <property type="match status" value="1"/>
</dbReference>